<sequence>MSDENGTAETSQYYIRARGKIMGPFSLERLQTMRSRGQLSRIHEISVDKQNWQTAASFMFSAPADEGYNLSADEEQDPLEKASQASSDSKPPEPIGNKAAWYYHVAGEMNGPVSIMDLRSLVSSRQLTSGELVWREGFADWIPISDVPELRHLTSGMQSHPGTSQTMAHMSSSDVSMGQTSGQHIPHPRTSGLAITGISLGVLGLSFSVLSAVAQLLSSVAVLLLVSFALAFGFFSIFSIIFSAVALKDISQSRGHLTGQGLASAGLITGIMGTIGWAFWLFYFIDITRVRL</sequence>
<dbReference type="RefSeq" id="WP_105358589.1">
    <property type="nucleotide sequence ID" value="NZ_PUIB01000025.1"/>
</dbReference>
<evidence type="ECO:0000256" key="1">
    <source>
        <dbReference type="SAM" id="MobiDB-lite"/>
    </source>
</evidence>
<feature type="transmembrane region" description="Helical" evidence="2">
    <location>
        <begin position="220"/>
        <end position="242"/>
    </location>
</feature>
<proteinExistence type="predicted"/>
<dbReference type="InterPro" id="IPR025640">
    <property type="entry name" value="GYF_2"/>
</dbReference>
<gene>
    <name evidence="4" type="ORF">C5Y98_25280</name>
</gene>
<feature type="region of interest" description="Disordered" evidence="1">
    <location>
        <begin position="74"/>
        <end position="94"/>
    </location>
</feature>
<organism evidence="4 5">
    <name type="scientific">Blastopirellula marina</name>
    <dbReference type="NCBI Taxonomy" id="124"/>
    <lineage>
        <taxon>Bacteria</taxon>
        <taxon>Pseudomonadati</taxon>
        <taxon>Planctomycetota</taxon>
        <taxon>Planctomycetia</taxon>
        <taxon>Pirellulales</taxon>
        <taxon>Pirellulaceae</taxon>
        <taxon>Blastopirellula</taxon>
    </lineage>
</organism>
<evidence type="ECO:0000313" key="5">
    <source>
        <dbReference type="Proteomes" id="UP000239388"/>
    </source>
</evidence>
<reference evidence="4 5" key="1">
    <citation type="submission" date="2018-02" db="EMBL/GenBank/DDBJ databases">
        <title>Comparative genomes isolates from brazilian mangrove.</title>
        <authorList>
            <person name="Araujo J.E."/>
            <person name="Taketani R.G."/>
            <person name="Silva M.C.P."/>
            <person name="Loureco M.V."/>
            <person name="Andreote F.D."/>
        </authorList>
    </citation>
    <scope>NUCLEOTIDE SEQUENCE [LARGE SCALE GENOMIC DNA]</scope>
    <source>
        <strain evidence="4 5">NAP PRIS-MGV</strain>
    </source>
</reference>
<feature type="region of interest" description="Disordered" evidence="1">
    <location>
        <begin position="158"/>
        <end position="183"/>
    </location>
</feature>
<evidence type="ECO:0000256" key="2">
    <source>
        <dbReference type="SAM" id="Phobius"/>
    </source>
</evidence>
<dbReference type="EMBL" id="PUIB01000025">
    <property type="protein sequence ID" value="PQO28215.1"/>
    <property type="molecule type" value="Genomic_DNA"/>
</dbReference>
<evidence type="ECO:0000313" key="4">
    <source>
        <dbReference type="EMBL" id="PQO28215.1"/>
    </source>
</evidence>
<comment type="caution">
    <text evidence="4">The sequence shown here is derived from an EMBL/GenBank/DDBJ whole genome shotgun (WGS) entry which is preliminary data.</text>
</comment>
<name>A0A2S8F7T7_9BACT</name>
<dbReference type="Pfam" id="PF14237">
    <property type="entry name" value="GYF_2"/>
    <property type="match status" value="1"/>
</dbReference>
<evidence type="ECO:0000259" key="3">
    <source>
        <dbReference type="Pfam" id="PF14237"/>
    </source>
</evidence>
<keyword evidence="2" id="KW-1133">Transmembrane helix</keyword>
<dbReference type="OrthoDB" id="292841at2"/>
<protein>
    <recommendedName>
        <fullName evidence="3">GYF domain-containing protein</fullName>
    </recommendedName>
</protein>
<feature type="transmembrane region" description="Helical" evidence="2">
    <location>
        <begin position="262"/>
        <end position="285"/>
    </location>
</feature>
<accession>A0A2S8F7T7</accession>
<feature type="domain" description="GYF" evidence="3">
    <location>
        <begin position="101"/>
        <end position="150"/>
    </location>
</feature>
<dbReference type="Proteomes" id="UP000239388">
    <property type="component" value="Unassembled WGS sequence"/>
</dbReference>
<dbReference type="AlphaFoldDB" id="A0A2S8F7T7"/>
<feature type="transmembrane region" description="Helical" evidence="2">
    <location>
        <begin position="193"/>
        <end position="213"/>
    </location>
</feature>
<keyword evidence="2" id="KW-0812">Transmembrane</keyword>
<keyword evidence="2" id="KW-0472">Membrane</keyword>